<reference evidence="2" key="1">
    <citation type="submission" date="2020-10" db="EMBL/GenBank/DDBJ databases">
        <title>Unveiling of a novel bifunctional photoreceptor, Dualchrome1, isolated from a cosmopolitan green alga.</title>
        <authorList>
            <person name="Suzuki S."/>
            <person name="Kawachi M."/>
        </authorList>
    </citation>
    <scope>NUCLEOTIDE SEQUENCE</scope>
    <source>
        <strain evidence="2">NIES 2893</strain>
    </source>
</reference>
<protein>
    <submittedName>
        <fullName evidence="2">Uncharacterized protein</fullName>
    </submittedName>
</protein>
<feature type="region of interest" description="Disordered" evidence="1">
    <location>
        <begin position="177"/>
        <end position="220"/>
    </location>
</feature>
<dbReference type="AlphaFoldDB" id="A0A830HN55"/>
<sequence>MVGSQTKADQAMEEARSLFIPNVAEEFEDYVRSAADGELEKAIEFVQMLKQIRQEREERLDEGGVYSKMLGEPYIRPDKALDIYSYLALEATDDKRSYLINAFRLMADPPDDIKEKINRGPAIPERSAAGGDAAVAAAGDNGLEDDDADKIRKLMSGGLKSAASGSADKKVKLFQILPVKSTEAPKEEKEEEKEEVKPAIEPASVESTPTKGPAADFDPNSALVHIDAPVAPQEQDGDIQPVKAQYSDEMAMLSTPPPPPPLLLQQQQQQQADSPNLLAEPMFMSPPSAERPPTAKEADQAVAITGKVAASKYVVSSAPSAAPSPAPAAAGPAIPQRIDYDNESSDFFTIITLYGMENTAREQLSAALKFQKIALNLSVEEVDEDEIDASSADNGALVQFQVTRNGRKLDRLTMSRLKQRLAGHTPGMSGTGGSRLYTSTGMVGPGGSAQGRSYMRHSHGSMVPDSVPRTAPTEAVRLSLPPATLPDRHRLSRGGGRAEGASRVQNWLNET</sequence>
<comment type="caution">
    <text evidence="2">The sequence shown here is derived from an EMBL/GenBank/DDBJ whole genome shotgun (WGS) entry which is preliminary data.</text>
</comment>
<proteinExistence type="predicted"/>
<accession>A0A830HN55</accession>
<evidence type="ECO:0000313" key="3">
    <source>
        <dbReference type="Proteomes" id="UP000660262"/>
    </source>
</evidence>
<organism evidence="2 3">
    <name type="scientific">Pycnococcus provasolii</name>
    <dbReference type="NCBI Taxonomy" id="41880"/>
    <lineage>
        <taxon>Eukaryota</taxon>
        <taxon>Viridiplantae</taxon>
        <taxon>Chlorophyta</taxon>
        <taxon>Pseudoscourfieldiophyceae</taxon>
        <taxon>Pseudoscourfieldiales</taxon>
        <taxon>Pycnococcaceae</taxon>
        <taxon>Pycnococcus</taxon>
    </lineage>
</organism>
<feature type="region of interest" description="Disordered" evidence="1">
    <location>
        <begin position="484"/>
        <end position="511"/>
    </location>
</feature>
<keyword evidence="3" id="KW-1185">Reference proteome</keyword>
<gene>
    <name evidence="2" type="ORF">PPROV_000595200</name>
</gene>
<name>A0A830HN55_9CHLO</name>
<feature type="compositionally biased region" description="Basic and acidic residues" evidence="1">
    <location>
        <begin position="183"/>
        <end position="198"/>
    </location>
</feature>
<evidence type="ECO:0000256" key="1">
    <source>
        <dbReference type="SAM" id="MobiDB-lite"/>
    </source>
</evidence>
<dbReference type="Proteomes" id="UP000660262">
    <property type="component" value="Unassembled WGS sequence"/>
</dbReference>
<feature type="region of interest" description="Disordered" evidence="1">
    <location>
        <begin position="250"/>
        <end position="273"/>
    </location>
</feature>
<evidence type="ECO:0000313" key="2">
    <source>
        <dbReference type="EMBL" id="GHP07210.1"/>
    </source>
</evidence>
<dbReference type="EMBL" id="BNJQ01000015">
    <property type="protein sequence ID" value="GHP07210.1"/>
    <property type="molecule type" value="Genomic_DNA"/>
</dbReference>